<reference evidence="8 9" key="1">
    <citation type="submission" date="2024-09" db="EMBL/GenBank/DDBJ databases">
        <title>Rethinking Asexuality: The Enigmatic Case of Functional Sexual Genes in Lepraria (Stereocaulaceae).</title>
        <authorList>
            <person name="Doellman M."/>
            <person name="Sun Y."/>
            <person name="Barcenas-Pena A."/>
            <person name="Lumbsch H.T."/>
            <person name="Grewe F."/>
        </authorList>
    </citation>
    <scope>NUCLEOTIDE SEQUENCE [LARGE SCALE GENOMIC DNA]</scope>
    <source>
        <strain evidence="8 9">Mercado 3170</strain>
    </source>
</reference>
<dbReference type="Proteomes" id="UP001590950">
    <property type="component" value="Unassembled WGS sequence"/>
</dbReference>
<dbReference type="Gene3D" id="4.10.240.10">
    <property type="entry name" value="Zn(2)-C6 fungal-type DNA-binding domain"/>
    <property type="match status" value="1"/>
</dbReference>
<dbReference type="InterPro" id="IPR001138">
    <property type="entry name" value="Zn2Cys6_DnaBD"/>
</dbReference>
<evidence type="ECO:0000259" key="7">
    <source>
        <dbReference type="PROSITE" id="PS50048"/>
    </source>
</evidence>
<evidence type="ECO:0000256" key="2">
    <source>
        <dbReference type="ARBA" id="ARBA00023015"/>
    </source>
</evidence>
<gene>
    <name evidence="8" type="ORF">N7G274_010619</name>
</gene>
<evidence type="ECO:0000256" key="3">
    <source>
        <dbReference type="ARBA" id="ARBA00023125"/>
    </source>
</evidence>
<evidence type="ECO:0000313" key="9">
    <source>
        <dbReference type="Proteomes" id="UP001590950"/>
    </source>
</evidence>
<dbReference type="Pfam" id="PF00172">
    <property type="entry name" value="Zn_clus"/>
    <property type="match status" value="1"/>
</dbReference>
<feature type="compositionally biased region" description="Polar residues" evidence="6">
    <location>
        <begin position="642"/>
        <end position="674"/>
    </location>
</feature>
<feature type="region of interest" description="Disordered" evidence="6">
    <location>
        <begin position="104"/>
        <end position="149"/>
    </location>
</feature>
<dbReference type="CDD" id="cd12148">
    <property type="entry name" value="fungal_TF_MHR"/>
    <property type="match status" value="1"/>
</dbReference>
<dbReference type="InterPro" id="IPR036864">
    <property type="entry name" value="Zn2-C6_fun-type_DNA-bd_sf"/>
</dbReference>
<dbReference type="InterPro" id="IPR051089">
    <property type="entry name" value="prtT"/>
</dbReference>
<sequence>MTGPETTLDHTASARTMPTVPEDRPAPKAPTKGGPSSIGACDACRIKKVRCLANESSLSSKCQRCARAKRECVYTTHSKTRRRKRTDTRVKELEEKVRGLSMLLEHGKGSSITPSAERDIGSVPEEEDSRRSTSNEQASLTPEETGELSWKKMVPASYDEDAGQVVHDWGKLSTISGADPVVPDVVDRGLLSMGRATALFNRYNDLLMPQYPAFPIDCTAAELRKDRPILFLAVLAASVEASDPILSLKLDQEIQELYAKKVAVQGRKSLELIQALCITILWTYPPQKFQELKFHQQIHMAATMALDIGLGKRSRAPKYLNLDPADIGSDPAHITLAKTRSSETRTLEGRRALLACYINCTSVSMSLRLPNMLRFTTWMSECVEVLETSPDAAPLDKRFAAWVKLQHIVEDCFMSLGLDNPDEAVSLDEDRAQLALRGAEKQLSAWKKQAAAVPGLMNDFLDLSYHTNNIYLHEIALHPDHDAEDFKPPFAIRVKARSRRKLTSPYINAIMVCVNSSQSLLEVFLAMDVDVVRVSPTLVFVRVTYALVVLMKLSMSASAPSSELGQYLDSDDCKVPYFAERVVAFMDAVAHIEDEKKHILAFKFLHILNNLKKWFEKQTLPLDAKNGQQFQTDVNQDWDPLTTWNGNSDPPSSTAAMSSNYRAPTQNKDLSQYSSTSSVEGNYLVDSATSLISRAYDDGVTQSRPAVSFPNGAQPLPNFQASDHSFMPSSNSAPFDFPMDVDPNLFPQLATSQLHESSGGEFMLHGGNWMGSTDMTTDFDWSHWFVQ</sequence>
<dbReference type="CDD" id="cd00067">
    <property type="entry name" value="GAL4"/>
    <property type="match status" value="1"/>
</dbReference>
<dbReference type="EMBL" id="JBEFKJ010000057">
    <property type="protein sequence ID" value="KAL2036669.1"/>
    <property type="molecule type" value="Genomic_DNA"/>
</dbReference>
<protein>
    <recommendedName>
        <fullName evidence="7">Zn(2)-C6 fungal-type domain-containing protein</fullName>
    </recommendedName>
</protein>
<keyword evidence="2" id="KW-0805">Transcription regulation</keyword>
<evidence type="ECO:0000256" key="5">
    <source>
        <dbReference type="ARBA" id="ARBA00023242"/>
    </source>
</evidence>
<dbReference type="SMART" id="SM00066">
    <property type="entry name" value="GAL4"/>
    <property type="match status" value="1"/>
</dbReference>
<organism evidence="8 9">
    <name type="scientific">Stereocaulon virgatum</name>
    <dbReference type="NCBI Taxonomy" id="373712"/>
    <lineage>
        <taxon>Eukaryota</taxon>
        <taxon>Fungi</taxon>
        <taxon>Dikarya</taxon>
        <taxon>Ascomycota</taxon>
        <taxon>Pezizomycotina</taxon>
        <taxon>Lecanoromycetes</taxon>
        <taxon>OSLEUM clade</taxon>
        <taxon>Lecanoromycetidae</taxon>
        <taxon>Lecanorales</taxon>
        <taxon>Lecanorineae</taxon>
        <taxon>Stereocaulaceae</taxon>
        <taxon>Stereocaulon</taxon>
    </lineage>
</organism>
<keyword evidence="9" id="KW-1185">Reference proteome</keyword>
<feature type="region of interest" description="Disordered" evidence="6">
    <location>
        <begin position="637"/>
        <end position="674"/>
    </location>
</feature>
<dbReference type="PANTHER" id="PTHR31845">
    <property type="entry name" value="FINGER DOMAIN PROTEIN, PUTATIVE-RELATED"/>
    <property type="match status" value="1"/>
</dbReference>
<proteinExistence type="predicted"/>
<keyword evidence="4" id="KW-0804">Transcription</keyword>
<evidence type="ECO:0000256" key="6">
    <source>
        <dbReference type="SAM" id="MobiDB-lite"/>
    </source>
</evidence>
<evidence type="ECO:0000313" key="8">
    <source>
        <dbReference type="EMBL" id="KAL2036669.1"/>
    </source>
</evidence>
<dbReference type="PANTHER" id="PTHR31845:SF39">
    <property type="entry name" value="TRANSCRIPTION FACTOR PBCR-RELATED"/>
    <property type="match status" value="1"/>
</dbReference>
<dbReference type="SUPFAM" id="SSF57701">
    <property type="entry name" value="Zn2/Cys6 DNA-binding domain"/>
    <property type="match status" value="1"/>
</dbReference>
<dbReference type="PROSITE" id="PS00463">
    <property type="entry name" value="ZN2_CY6_FUNGAL_1"/>
    <property type="match status" value="1"/>
</dbReference>
<accession>A0ABR3ZU94</accession>
<comment type="subcellular location">
    <subcellularLocation>
        <location evidence="1">Nucleus</location>
    </subcellularLocation>
</comment>
<comment type="caution">
    <text evidence="8">The sequence shown here is derived from an EMBL/GenBank/DDBJ whole genome shotgun (WGS) entry which is preliminary data.</text>
</comment>
<feature type="domain" description="Zn(2)-C6 fungal-type" evidence="7">
    <location>
        <begin position="40"/>
        <end position="74"/>
    </location>
</feature>
<evidence type="ECO:0000256" key="1">
    <source>
        <dbReference type="ARBA" id="ARBA00004123"/>
    </source>
</evidence>
<keyword evidence="3" id="KW-0238">DNA-binding</keyword>
<evidence type="ECO:0000256" key="4">
    <source>
        <dbReference type="ARBA" id="ARBA00023163"/>
    </source>
</evidence>
<dbReference type="PROSITE" id="PS50048">
    <property type="entry name" value="ZN2_CY6_FUNGAL_2"/>
    <property type="match status" value="1"/>
</dbReference>
<feature type="region of interest" description="Disordered" evidence="6">
    <location>
        <begin position="1"/>
        <end position="40"/>
    </location>
</feature>
<name>A0ABR3ZU94_9LECA</name>
<keyword evidence="5" id="KW-0539">Nucleus</keyword>